<sequence>DQTPICLESDVNMYSANGRQNKHHNQSDQTPICLESDVNMYSANGRQNKHHSQSDQTPICLPYEKPLIADTLPNTSNKNTKDSITSDNLPNTSNTPNDNNISMFEKHPIGEGLFKIIKGNVLFKKLFTKKKRIDKSSISVKAKEKKIKVDKNSKATKSEPGKQVIETWSTPE</sequence>
<organism evidence="2">
    <name type="scientific">Homalodisca liturata</name>
    <dbReference type="NCBI Taxonomy" id="320908"/>
    <lineage>
        <taxon>Eukaryota</taxon>
        <taxon>Metazoa</taxon>
        <taxon>Ecdysozoa</taxon>
        <taxon>Arthropoda</taxon>
        <taxon>Hexapoda</taxon>
        <taxon>Insecta</taxon>
        <taxon>Pterygota</taxon>
        <taxon>Neoptera</taxon>
        <taxon>Paraneoptera</taxon>
        <taxon>Hemiptera</taxon>
        <taxon>Auchenorrhyncha</taxon>
        <taxon>Membracoidea</taxon>
        <taxon>Cicadellidae</taxon>
        <taxon>Cicadellinae</taxon>
        <taxon>Proconiini</taxon>
        <taxon>Homalodisca</taxon>
    </lineage>
</organism>
<gene>
    <name evidence="2" type="ORF">g.8302</name>
</gene>
<feature type="region of interest" description="Disordered" evidence="1">
    <location>
        <begin position="71"/>
        <end position="100"/>
    </location>
</feature>
<feature type="region of interest" description="Disordered" evidence="1">
    <location>
        <begin position="139"/>
        <end position="172"/>
    </location>
</feature>
<accession>A0A1B6HDT0</accession>
<dbReference type="AlphaFoldDB" id="A0A1B6HDT0"/>
<name>A0A1B6HDT0_9HEMI</name>
<proteinExistence type="predicted"/>
<feature type="compositionally biased region" description="Polar residues" evidence="1">
    <location>
        <begin position="72"/>
        <end position="100"/>
    </location>
</feature>
<evidence type="ECO:0000313" key="2">
    <source>
        <dbReference type="EMBL" id="JAS72836.1"/>
    </source>
</evidence>
<dbReference type="EMBL" id="GECU01034870">
    <property type="protein sequence ID" value="JAS72836.1"/>
    <property type="molecule type" value="Transcribed_RNA"/>
</dbReference>
<reference evidence="2" key="1">
    <citation type="submission" date="2015-11" db="EMBL/GenBank/DDBJ databases">
        <title>De novo transcriptome assembly of four potential Pierce s Disease insect vectors from Arizona vineyards.</title>
        <authorList>
            <person name="Tassone E.E."/>
        </authorList>
    </citation>
    <scope>NUCLEOTIDE SEQUENCE</scope>
</reference>
<evidence type="ECO:0000256" key="1">
    <source>
        <dbReference type="SAM" id="MobiDB-lite"/>
    </source>
</evidence>
<protein>
    <submittedName>
        <fullName evidence="2">Uncharacterized protein</fullName>
    </submittedName>
</protein>
<feature type="non-terminal residue" evidence="2">
    <location>
        <position position="1"/>
    </location>
</feature>
<feature type="compositionally biased region" description="Basic and acidic residues" evidence="1">
    <location>
        <begin position="147"/>
        <end position="160"/>
    </location>
</feature>